<feature type="compositionally biased region" description="Polar residues" evidence="1">
    <location>
        <begin position="199"/>
        <end position="208"/>
    </location>
</feature>
<feature type="compositionally biased region" description="Basic and acidic residues" evidence="1">
    <location>
        <begin position="211"/>
        <end position="225"/>
    </location>
</feature>
<dbReference type="EMBL" id="ML770216">
    <property type="protein sequence ID" value="KAE9384127.1"/>
    <property type="molecule type" value="Genomic_DNA"/>
</dbReference>
<feature type="compositionally biased region" description="Basic and acidic residues" evidence="1">
    <location>
        <begin position="167"/>
        <end position="183"/>
    </location>
</feature>
<sequence>MTDSSFNQRSLHVRGPNGRVLPTSASSDTNFIEHQGEQDEQSQNAAALNRLLSPLPSGTTASDPSESTDEGALGNTQCSPRTRERSTRSFTRFTESEEDPLGRDYHVERTTFEFEEPDPFPNSARVSLGQPPRDGTPNHTGVGGVSPPGPDHGRADPSRTGTSVRFEIPDHSDSVGHRVPDHPEPAFVLDAITNGTTGRTTILSQCNGSAREPHQSSRQQEKSRALETPAPSGSSRTRSTSPRRGEPLPSSYGTAAAQHHLRLPAFNANGLAPNQGFALPPVAPLMDHAFQYGFAPQFPAPHISNQGYHTAPVQPLHHGRVALAPIQTPGWPAHLPLNPGAQGSSTGPWHHQDTAPAPAESEDTSQVAHPVKKKTSLADPRKAVVGSLTNPFRSRTGGCNPKYAHELRHNKWARWTPLGGFAP</sequence>
<feature type="region of interest" description="Disordered" evidence="1">
    <location>
        <begin position="1"/>
        <end position="183"/>
    </location>
</feature>
<proteinExistence type="predicted"/>
<evidence type="ECO:0000313" key="2">
    <source>
        <dbReference type="EMBL" id="KAE9384127.1"/>
    </source>
</evidence>
<feature type="compositionally biased region" description="Polar residues" evidence="1">
    <location>
        <begin position="56"/>
        <end position="65"/>
    </location>
</feature>
<reference evidence="2" key="1">
    <citation type="journal article" date="2019" name="Environ. Microbiol.">
        <title>Fungal ecological strategies reflected in gene transcription - a case study of two litter decomposers.</title>
        <authorList>
            <person name="Barbi F."/>
            <person name="Kohler A."/>
            <person name="Barry K."/>
            <person name="Baskaran P."/>
            <person name="Daum C."/>
            <person name="Fauchery L."/>
            <person name="Ihrmark K."/>
            <person name="Kuo A."/>
            <person name="LaButti K."/>
            <person name="Lipzen A."/>
            <person name="Morin E."/>
            <person name="Grigoriev I.V."/>
            <person name="Henrissat B."/>
            <person name="Lindahl B."/>
            <person name="Martin F."/>
        </authorList>
    </citation>
    <scope>NUCLEOTIDE SEQUENCE</scope>
    <source>
        <strain evidence="2">JB14</strain>
    </source>
</reference>
<feature type="compositionally biased region" description="Polar residues" evidence="1">
    <location>
        <begin position="23"/>
        <end position="32"/>
    </location>
</feature>
<feature type="compositionally biased region" description="Low complexity" evidence="1">
    <location>
        <begin position="231"/>
        <end position="242"/>
    </location>
</feature>
<feature type="compositionally biased region" description="Basic and acidic residues" evidence="1">
    <location>
        <begin position="100"/>
        <end position="112"/>
    </location>
</feature>
<gene>
    <name evidence="2" type="ORF">BT96DRAFT_950784</name>
</gene>
<organism evidence="2 3">
    <name type="scientific">Gymnopus androsaceus JB14</name>
    <dbReference type="NCBI Taxonomy" id="1447944"/>
    <lineage>
        <taxon>Eukaryota</taxon>
        <taxon>Fungi</taxon>
        <taxon>Dikarya</taxon>
        <taxon>Basidiomycota</taxon>
        <taxon>Agaricomycotina</taxon>
        <taxon>Agaricomycetes</taxon>
        <taxon>Agaricomycetidae</taxon>
        <taxon>Agaricales</taxon>
        <taxon>Marasmiineae</taxon>
        <taxon>Omphalotaceae</taxon>
        <taxon>Gymnopus</taxon>
    </lineage>
</organism>
<dbReference type="Proteomes" id="UP000799118">
    <property type="component" value="Unassembled WGS sequence"/>
</dbReference>
<keyword evidence="3" id="KW-1185">Reference proteome</keyword>
<accession>A0A6A4GFE0</accession>
<feature type="region of interest" description="Disordered" evidence="1">
    <location>
        <begin position="199"/>
        <end position="253"/>
    </location>
</feature>
<dbReference type="AlphaFoldDB" id="A0A6A4GFE0"/>
<feature type="region of interest" description="Disordered" evidence="1">
    <location>
        <begin position="333"/>
        <end position="396"/>
    </location>
</feature>
<name>A0A6A4GFE0_9AGAR</name>
<evidence type="ECO:0000313" key="3">
    <source>
        <dbReference type="Proteomes" id="UP000799118"/>
    </source>
</evidence>
<evidence type="ECO:0000256" key="1">
    <source>
        <dbReference type="SAM" id="MobiDB-lite"/>
    </source>
</evidence>
<feature type="compositionally biased region" description="Polar residues" evidence="1">
    <location>
        <begin position="1"/>
        <end position="10"/>
    </location>
</feature>
<protein>
    <submittedName>
        <fullName evidence="2">Uncharacterized protein</fullName>
    </submittedName>
</protein>